<dbReference type="Proteomes" id="UP000009374">
    <property type="component" value="Unassembled WGS sequence"/>
</dbReference>
<feature type="transmembrane region" description="Helical" evidence="1">
    <location>
        <begin position="169"/>
        <end position="188"/>
    </location>
</feature>
<sequence length="490" mass="53412">MAASYRVALTFSRIFPLLFFLFLLFFTLHPAMAACPPGLAPSAASRSLSHAIGRLNRFFDRMQGSPSFNYDRMLYLVDQLDRREKLWSQCTRGAAPSGEQSLIEDRIAALKGEIVRSRSLPAGEAPTPREAIASARRILSRIPVAASLPRSSPEIASPAPPSPLVSRPILLLVVLFLLGGGVLLFFGLRLLGRKGQKGEEAPLLESFRRMGARWRESATVRSELLEAMKSRIGQGKTFVRIRAQLYLRDEEKQEWKLADEISQDEGGFLRSFGDEEETVVPLARVEEVALGEGEIRTRLVVPVGDDGDPVALVVVDALTSPAIVSGTPDPSGLLTLENFKERLFEIAHRPSAPVSILSFAFDAPEGEGIIERTGDESLALRSFVVREATRLIGPGALLFGEPPGTFHAILSGKEEKRAWEIVSALAEGMGPSGGGGGSGTLERPWFRRIIVARTRWGAPEAKGLDAFLARLGANMKKLRDNPAIRTVNDA</sequence>
<keyword evidence="1" id="KW-0812">Transmembrane</keyword>
<keyword evidence="3" id="KW-1185">Reference proteome</keyword>
<evidence type="ECO:0000313" key="3">
    <source>
        <dbReference type="Proteomes" id="UP000009374"/>
    </source>
</evidence>
<name>C6I0K6_9BACT</name>
<organism evidence="2 3">
    <name type="scientific">Leptospirillum ferrodiazotrophum</name>
    <dbReference type="NCBI Taxonomy" id="412449"/>
    <lineage>
        <taxon>Bacteria</taxon>
        <taxon>Pseudomonadati</taxon>
        <taxon>Nitrospirota</taxon>
        <taxon>Nitrospiria</taxon>
        <taxon>Nitrospirales</taxon>
        <taxon>Nitrospiraceae</taxon>
        <taxon>Leptospirillum</taxon>
    </lineage>
</organism>
<evidence type="ECO:0000256" key="1">
    <source>
        <dbReference type="SAM" id="Phobius"/>
    </source>
</evidence>
<dbReference type="EMBL" id="GG693887">
    <property type="protein sequence ID" value="EES51661.1"/>
    <property type="molecule type" value="Genomic_DNA"/>
</dbReference>
<reference evidence="2 3" key="1">
    <citation type="journal article" date="2009" name="Appl. Environ. Microbiol.">
        <title>Community genomic and proteomic analyses of chemoautotrophic iron-oxidizing "Leptospirillum rubarum" (Group II) and "Leptospirillum ferrodiazotrophum" (Group III) bacteria in acid mine drainage biofilms.</title>
        <authorList>
            <person name="Goltsman D.S."/>
            <person name="Denef V.J."/>
            <person name="Singer S.W."/>
            <person name="VerBerkmoes N.C."/>
            <person name="Lefsrud M."/>
            <person name="Mueller R.S."/>
            <person name="Dick G.J."/>
            <person name="Sun C.L."/>
            <person name="Wheeler K.E."/>
            <person name="Zemla A."/>
            <person name="Baker B.J."/>
            <person name="Hauser L."/>
            <person name="Land M."/>
            <person name="Shah M.B."/>
            <person name="Thelen M.P."/>
            <person name="Hettich R.L."/>
            <person name="Banfield J.F."/>
        </authorList>
    </citation>
    <scope>NUCLEOTIDE SEQUENCE [LARGE SCALE GENOMIC DNA]</scope>
</reference>
<protein>
    <submittedName>
        <fullName evidence="2">Uncharacterized protein</fullName>
    </submittedName>
</protein>
<keyword evidence="1" id="KW-0472">Membrane</keyword>
<accession>C6I0K6</accession>
<gene>
    <name evidence="2" type="ORF">UBAL3_95680099</name>
</gene>
<dbReference type="PROSITE" id="PS51257">
    <property type="entry name" value="PROKAR_LIPOPROTEIN"/>
    <property type="match status" value="1"/>
</dbReference>
<evidence type="ECO:0000313" key="2">
    <source>
        <dbReference type="EMBL" id="EES51661.1"/>
    </source>
</evidence>
<keyword evidence="1" id="KW-1133">Transmembrane helix</keyword>
<proteinExistence type="predicted"/>
<dbReference type="AlphaFoldDB" id="C6I0K6"/>